<dbReference type="FunFam" id="1.10.630.10:FF:000011">
    <property type="entry name" value="Cytochrome P450 83B1"/>
    <property type="match status" value="1"/>
</dbReference>
<evidence type="ECO:0000313" key="13">
    <source>
        <dbReference type="Proteomes" id="UP001293593"/>
    </source>
</evidence>
<evidence type="ECO:0000256" key="4">
    <source>
        <dbReference type="ARBA" id="ARBA00022617"/>
    </source>
</evidence>
<dbReference type="GO" id="GO:0005506">
    <property type="term" value="F:iron ion binding"/>
    <property type="evidence" value="ECO:0007669"/>
    <property type="project" value="InterPro"/>
</dbReference>
<dbReference type="CDD" id="cd11072">
    <property type="entry name" value="CYP71-like"/>
    <property type="match status" value="1"/>
</dbReference>
<gene>
    <name evidence="12" type="ORF">QN277_000063</name>
</gene>
<dbReference type="AlphaFoldDB" id="A0AAE1TFF1"/>
<reference evidence="12" key="1">
    <citation type="submission" date="2023-10" db="EMBL/GenBank/DDBJ databases">
        <title>Chromosome-level genome of the transformable northern wattle, Acacia crassicarpa.</title>
        <authorList>
            <person name="Massaro I."/>
            <person name="Sinha N.R."/>
            <person name="Poethig S."/>
            <person name="Leichty A.R."/>
        </authorList>
    </citation>
    <scope>NUCLEOTIDE SEQUENCE</scope>
    <source>
        <strain evidence="12">Acra3RX</strain>
        <tissue evidence="12">Leaf</tissue>
    </source>
</reference>
<evidence type="ECO:0000256" key="6">
    <source>
        <dbReference type="ARBA" id="ARBA00023002"/>
    </source>
</evidence>
<dbReference type="GO" id="GO:0016020">
    <property type="term" value="C:membrane"/>
    <property type="evidence" value="ECO:0007669"/>
    <property type="project" value="UniProtKB-SubCell"/>
</dbReference>
<evidence type="ECO:0008006" key="14">
    <source>
        <dbReference type="Google" id="ProtNLM"/>
    </source>
</evidence>
<dbReference type="InterPro" id="IPR017972">
    <property type="entry name" value="Cyt_P450_CS"/>
</dbReference>
<dbReference type="EMBL" id="JAWXYG010000001">
    <property type="protein sequence ID" value="KAK4283068.1"/>
    <property type="molecule type" value="Genomic_DNA"/>
</dbReference>
<comment type="subcellular location">
    <subcellularLocation>
        <location evidence="2">Membrane</location>
    </subcellularLocation>
</comment>
<keyword evidence="6 11" id="KW-0560">Oxidoreductase</keyword>
<accession>A0AAE1TFF1</accession>
<dbReference type="PANTHER" id="PTHR47943:SF9">
    <property type="entry name" value="CYTOCHROME P450"/>
    <property type="match status" value="1"/>
</dbReference>
<keyword evidence="13" id="KW-1185">Reference proteome</keyword>
<keyword evidence="5 10" id="KW-0479">Metal-binding</keyword>
<dbReference type="GO" id="GO:0004497">
    <property type="term" value="F:monooxygenase activity"/>
    <property type="evidence" value="ECO:0007669"/>
    <property type="project" value="UniProtKB-KW"/>
</dbReference>
<protein>
    <recommendedName>
        <fullName evidence="14">Cytochrome P450</fullName>
    </recommendedName>
</protein>
<comment type="similarity">
    <text evidence="3 11">Belongs to the cytochrome P450 family.</text>
</comment>
<evidence type="ECO:0000256" key="3">
    <source>
        <dbReference type="ARBA" id="ARBA00010617"/>
    </source>
</evidence>
<keyword evidence="4 10" id="KW-0349">Heme</keyword>
<evidence type="ECO:0000256" key="7">
    <source>
        <dbReference type="ARBA" id="ARBA00023004"/>
    </source>
</evidence>
<dbReference type="PRINTS" id="PR00385">
    <property type="entry name" value="P450"/>
</dbReference>
<dbReference type="InterPro" id="IPR002401">
    <property type="entry name" value="Cyt_P450_E_grp-I"/>
</dbReference>
<keyword evidence="9" id="KW-0472">Membrane</keyword>
<keyword evidence="8 11" id="KW-0503">Monooxygenase</keyword>
<name>A0AAE1TFF1_9FABA</name>
<dbReference type="GO" id="GO:0020037">
    <property type="term" value="F:heme binding"/>
    <property type="evidence" value="ECO:0007669"/>
    <property type="project" value="InterPro"/>
</dbReference>
<dbReference type="Gene3D" id="1.10.630.10">
    <property type="entry name" value="Cytochrome P450"/>
    <property type="match status" value="1"/>
</dbReference>
<evidence type="ECO:0000256" key="5">
    <source>
        <dbReference type="ARBA" id="ARBA00022723"/>
    </source>
</evidence>
<dbReference type="InterPro" id="IPR036396">
    <property type="entry name" value="Cyt_P450_sf"/>
</dbReference>
<evidence type="ECO:0000256" key="11">
    <source>
        <dbReference type="RuleBase" id="RU000461"/>
    </source>
</evidence>
<comment type="caution">
    <text evidence="12">The sequence shown here is derived from an EMBL/GenBank/DDBJ whole genome shotgun (WGS) entry which is preliminary data.</text>
</comment>
<evidence type="ECO:0000313" key="12">
    <source>
        <dbReference type="EMBL" id="KAK4283068.1"/>
    </source>
</evidence>
<dbReference type="GO" id="GO:0016705">
    <property type="term" value="F:oxidoreductase activity, acting on paired donors, with incorporation or reduction of molecular oxygen"/>
    <property type="evidence" value="ECO:0007669"/>
    <property type="project" value="InterPro"/>
</dbReference>
<evidence type="ECO:0000256" key="10">
    <source>
        <dbReference type="PIRSR" id="PIRSR602401-1"/>
    </source>
</evidence>
<dbReference type="Pfam" id="PF00067">
    <property type="entry name" value="p450"/>
    <property type="match status" value="1"/>
</dbReference>
<comment type="cofactor">
    <cofactor evidence="1 10">
        <name>heme</name>
        <dbReference type="ChEBI" id="CHEBI:30413"/>
    </cofactor>
</comment>
<dbReference type="Proteomes" id="UP001293593">
    <property type="component" value="Unassembled WGS sequence"/>
</dbReference>
<dbReference type="PANTHER" id="PTHR47943">
    <property type="entry name" value="CYTOCHROME P450 93A3-LIKE"/>
    <property type="match status" value="1"/>
</dbReference>
<dbReference type="SUPFAM" id="SSF48264">
    <property type="entry name" value="Cytochrome P450"/>
    <property type="match status" value="1"/>
</dbReference>
<evidence type="ECO:0000256" key="1">
    <source>
        <dbReference type="ARBA" id="ARBA00001971"/>
    </source>
</evidence>
<evidence type="ECO:0000256" key="2">
    <source>
        <dbReference type="ARBA" id="ARBA00004370"/>
    </source>
</evidence>
<evidence type="ECO:0000256" key="9">
    <source>
        <dbReference type="ARBA" id="ARBA00023136"/>
    </source>
</evidence>
<keyword evidence="7 10" id="KW-0408">Iron</keyword>
<organism evidence="12 13">
    <name type="scientific">Acacia crassicarpa</name>
    <name type="common">northern wattle</name>
    <dbReference type="NCBI Taxonomy" id="499986"/>
    <lineage>
        <taxon>Eukaryota</taxon>
        <taxon>Viridiplantae</taxon>
        <taxon>Streptophyta</taxon>
        <taxon>Embryophyta</taxon>
        <taxon>Tracheophyta</taxon>
        <taxon>Spermatophyta</taxon>
        <taxon>Magnoliopsida</taxon>
        <taxon>eudicotyledons</taxon>
        <taxon>Gunneridae</taxon>
        <taxon>Pentapetalae</taxon>
        <taxon>rosids</taxon>
        <taxon>fabids</taxon>
        <taxon>Fabales</taxon>
        <taxon>Fabaceae</taxon>
        <taxon>Caesalpinioideae</taxon>
        <taxon>mimosoid clade</taxon>
        <taxon>Acacieae</taxon>
        <taxon>Acacia</taxon>
    </lineage>
</organism>
<dbReference type="PRINTS" id="PR00463">
    <property type="entry name" value="EP450I"/>
</dbReference>
<dbReference type="PROSITE" id="PS00086">
    <property type="entry name" value="CYTOCHROME_P450"/>
    <property type="match status" value="1"/>
</dbReference>
<evidence type="ECO:0000256" key="8">
    <source>
        <dbReference type="ARBA" id="ARBA00023033"/>
    </source>
</evidence>
<sequence length="508" mass="57658">MTNQSINMFSWTLHVLLVFLTFLVTSIIAAVLKGSRRKHGQKQPPGPPGFPVLGHLHLLGELPHRSLQTLATTYGPIMSLRFGDVPTIVLSSAAAAELLLKSHDTVFSNRPLLEALEYFSYGFKGLVFSEYGPYWRNMRKLCWLNLLSTSKVESFAPLRMKEVEKMVEEVEKAAMSGQIINLTEVVNDVLESMVYRMILGCDTGKNNGHDLKGIVQEVMHLSGAFNLTDYVPWLGKFDLQGMRRQFKKTSKALDEMLEEIIKEHEKVFSSKAKHDDFIDILLSLMYEHDEVDRTNIKAIAVDMIGASLETSAVIIVWALSELLRNPRIMKNLQHELDAVIGPGNLVEEKDVGKLNYLEMVIKETFRLHPTGSLLLRETLEDVEVGGYYVEKKTRIIVNMWALGRDPKAWPEKTEEFWPERFLETEVDFSGRESLMFMPFGTGRRGCPGMQLGLFTVKLVVAQLIRCFRWELPAGMAPENLDMKEKFGLSMPKAEPLLAVPSYRFRAKS</sequence>
<dbReference type="InterPro" id="IPR001128">
    <property type="entry name" value="Cyt_P450"/>
</dbReference>
<feature type="binding site" description="axial binding residue" evidence="10">
    <location>
        <position position="446"/>
    </location>
    <ligand>
        <name>heme</name>
        <dbReference type="ChEBI" id="CHEBI:30413"/>
    </ligand>
    <ligandPart>
        <name>Fe</name>
        <dbReference type="ChEBI" id="CHEBI:18248"/>
    </ligandPart>
</feature>
<proteinExistence type="inferred from homology"/>